<dbReference type="InterPro" id="IPR051784">
    <property type="entry name" value="Nod_factor_ABC_transporter"/>
</dbReference>
<evidence type="ECO:0000313" key="8">
    <source>
        <dbReference type="Proteomes" id="UP000195880"/>
    </source>
</evidence>
<comment type="similarity">
    <text evidence="5">Belongs to the ABC-2 integral membrane protein family.</text>
</comment>
<dbReference type="AlphaFoldDB" id="A0A1Z1W4L8"/>
<dbReference type="STRING" id="67267.GCA_000716675_00940"/>
<dbReference type="PANTHER" id="PTHR43229">
    <property type="entry name" value="NODULATION PROTEIN J"/>
    <property type="match status" value="1"/>
</dbReference>
<keyword evidence="8" id="KW-1185">Reference proteome</keyword>
<dbReference type="Proteomes" id="UP000195880">
    <property type="component" value="Chromosome"/>
</dbReference>
<reference evidence="7 8" key="1">
    <citation type="submission" date="2017-05" db="EMBL/GenBank/DDBJ databases">
        <title>Streptomyces alboflavus Genome sequencing and assembly.</title>
        <authorList>
            <person name="Wang Y."/>
            <person name="Du B."/>
            <person name="Ding Y."/>
            <person name="Liu H."/>
            <person name="Hou Q."/>
            <person name="Liu K."/>
            <person name="Wang C."/>
            <person name="Yao L."/>
        </authorList>
    </citation>
    <scope>NUCLEOTIDE SEQUENCE [LARGE SCALE GENOMIC DNA]</scope>
    <source>
        <strain evidence="7 8">MDJK44</strain>
    </source>
</reference>
<comment type="subcellular location">
    <subcellularLocation>
        <location evidence="5">Cell membrane</location>
        <topology evidence="5">Multi-pass membrane protein</topology>
    </subcellularLocation>
    <subcellularLocation>
        <location evidence="1">Membrane</location>
        <topology evidence="1">Multi-pass membrane protein</topology>
    </subcellularLocation>
</comment>
<feature type="transmembrane region" description="Helical" evidence="5">
    <location>
        <begin position="41"/>
        <end position="58"/>
    </location>
</feature>
<keyword evidence="5" id="KW-1003">Cell membrane</keyword>
<dbReference type="OrthoDB" id="9786643at2"/>
<feature type="transmembrane region" description="Helical" evidence="5">
    <location>
        <begin position="78"/>
        <end position="96"/>
    </location>
</feature>
<dbReference type="PROSITE" id="PS51012">
    <property type="entry name" value="ABC_TM2"/>
    <property type="match status" value="1"/>
</dbReference>
<dbReference type="KEGG" id="salf:SMD44_00766"/>
<keyword evidence="3 5" id="KW-1133">Transmembrane helix</keyword>
<dbReference type="RefSeq" id="WP_087882829.1">
    <property type="nucleotide sequence ID" value="NZ_CP021748.1"/>
</dbReference>
<evidence type="ECO:0000313" key="7">
    <source>
        <dbReference type="EMBL" id="ARX81368.1"/>
    </source>
</evidence>
<dbReference type="eggNOG" id="COG0842">
    <property type="taxonomic scope" value="Bacteria"/>
</dbReference>
<gene>
    <name evidence="7" type="ORF">SMD44_00766</name>
</gene>
<evidence type="ECO:0000256" key="5">
    <source>
        <dbReference type="RuleBase" id="RU361157"/>
    </source>
</evidence>
<dbReference type="InterPro" id="IPR013525">
    <property type="entry name" value="ABC2_TM"/>
</dbReference>
<dbReference type="InterPro" id="IPR047817">
    <property type="entry name" value="ABC2_TM_bact-type"/>
</dbReference>
<organism evidence="7 8">
    <name type="scientific">Streptomyces alboflavus</name>
    <dbReference type="NCBI Taxonomy" id="67267"/>
    <lineage>
        <taxon>Bacteria</taxon>
        <taxon>Bacillati</taxon>
        <taxon>Actinomycetota</taxon>
        <taxon>Actinomycetes</taxon>
        <taxon>Kitasatosporales</taxon>
        <taxon>Streptomycetaceae</taxon>
        <taxon>Streptomyces</taxon>
    </lineage>
</organism>
<dbReference type="EMBL" id="CP021748">
    <property type="protein sequence ID" value="ARX81368.1"/>
    <property type="molecule type" value="Genomic_DNA"/>
</dbReference>
<evidence type="ECO:0000256" key="3">
    <source>
        <dbReference type="ARBA" id="ARBA00022989"/>
    </source>
</evidence>
<evidence type="ECO:0000259" key="6">
    <source>
        <dbReference type="PROSITE" id="PS51012"/>
    </source>
</evidence>
<sequence>MSTLAPARRTRPVSPAVTALRAGCGRGAIELRQSFTNGAELVSHLLWPVLMLTALFFLRDAEFGSSGLLLGTLALPSMLGMNAAMGMVTMSQALTAEREDGTLLRAKATPGGMRGYLTGKVISVAGGLIADLTILLVPGMFLIDGLAADDAGSWLTLLWILVLGMVATLPIGAILGSLFPSARSQGLIQLPVIGMISISGVFYPLTALPDWLQIVAQCSPIYWLGLGMRSALLPDAAAQVEIADSWRHLETAAVLGAWAVLGLALAPVVLRRMARRESGSEVAERRERALQRVG</sequence>
<name>A0A1Z1W4L8_9ACTN</name>
<evidence type="ECO:0000256" key="1">
    <source>
        <dbReference type="ARBA" id="ARBA00004141"/>
    </source>
</evidence>
<keyword evidence="4 5" id="KW-0472">Membrane</keyword>
<feature type="transmembrane region" description="Helical" evidence="5">
    <location>
        <begin position="252"/>
        <end position="270"/>
    </location>
</feature>
<dbReference type="GO" id="GO:0140359">
    <property type="term" value="F:ABC-type transporter activity"/>
    <property type="evidence" value="ECO:0007669"/>
    <property type="project" value="InterPro"/>
</dbReference>
<dbReference type="PANTHER" id="PTHR43229:SF2">
    <property type="entry name" value="NODULATION PROTEIN J"/>
    <property type="match status" value="1"/>
</dbReference>
<keyword evidence="5" id="KW-0813">Transport</keyword>
<evidence type="ECO:0000256" key="4">
    <source>
        <dbReference type="ARBA" id="ARBA00023136"/>
    </source>
</evidence>
<feature type="transmembrane region" description="Helical" evidence="5">
    <location>
        <begin position="157"/>
        <end position="179"/>
    </location>
</feature>
<protein>
    <recommendedName>
        <fullName evidence="5">Transport permease protein</fullName>
    </recommendedName>
</protein>
<dbReference type="Pfam" id="PF01061">
    <property type="entry name" value="ABC2_membrane"/>
    <property type="match status" value="1"/>
</dbReference>
<accession>A0A1Z1W4L8</accession>
<proteinExistence type="inferred from homology"/>
<feature type="transmembrane region" description="Helical" evidence="5">
    <location>
        <begin position="117"/>
        <end position="137"/>
    </location>
</feature>
<feature type="transmembrane region" description="Helical" evidence="5">
    <location>
        <begin position="186"/>
        <end position="205"/>
    </location>
</feature>
<dbReference type="GO" id="GO:0005886">
    <property type="term" value="C:plasma membrane"/>
    <property type="evidence" value="ECO:0007669"/>
    <property type="project" value="UniProtKB-SubCell"/>
</dbReference>
<feature type="domain" description="ABC transmembrane type-2" evidence="6">
    <location>
        <begin position="39"/>
        <end position="273"/>
    </location>
</feature>
<keyword evidence="2 5" id="KW-0812">Transmembrane</keyword>
<evidence type="ECO:0000256" key="2">
    <source>
        <dbReference type="ARBA" id="ARBA00022692"/>
    </source>
</evidence>